<proteinExistence type="predicted"/>
<dbReference type="GO" id="GO:2000781">
    <property type="term" value="P:positive regulation of double-strand break repair"/>
    <property type="evidence" value="ECO:0007669"/>
    <property type="project" value="InterPro"/>
</dbReference>
<dbReference type="PANTHER" id="PTHR46677:SF1">
    <property type="entry name" value="SMC5-SMC6 COMPLEX LOCALIZATION FACTOR PROTEIN 1"/>
    <property type="match status" value="1"/>
</dbReference>
<accession>A0A914UR65</accession>
<dbReference type="SUPFAM" id="SSF52113">
    <property type="entry name" value="BRCT domain"/>
    <property type="match status" value="1"/>
</dbReference>
<dbReference type="Proteomes" id="UP000887566">
    <property type="component" value="Unplaced"/>
</dbReference>
<dbReference type="GO" id="GO:0005634">
    <property type="term" value="C:nucleus"/>
    <property type="evidence" value="ECO:0007669"/>
    <property type="project" value="TreeGrafter"/>
</dbReference>
<name>A0A914UR65_9BILA</name>
<organism evidence="2 3">
    <name type="scientific">Plectus sambesii</name>
    <dbReference type="NCBI Taxonomy" id="2011161"/>
    <lineage>
        <taxon>Eukaryota</taxon>
        <taxon>Metazoa</taxon>
        <taxon>Ecdysozoa</taxon>
        <taxon>Nematoda</taxon>
        <taxon>Chromadorea</taxon>
        <taxon>Plectida</taxon>
        <taxon>Plectina</taxon>
        <taxon>Plectoidea</taxon>
        <taxon>Plectidae</taxon>
        <taxon>Plectus</taxon>
    </lineage>
</organism>
<dbReference type="AlphaFoldDB" id="A0A914UR65"/>
<evidence type="ECO:0000313" key="2">
    <source>
        <dbReference type="Proteomes" id="UP000887566"/>
    </source>
</evidence>
<protein>
    <submittedName>
        <fullName evidence="3">BRCT domain-containing protein</fullName>
    </submittedName>
</protein>
<dbReference type="WBParaSite" id="PSAMB.scaffold11730size3163.g34359.t1">
    <property type="protein sequence ID" value="PSAMB.scaffold11730size3163.g34359.t1"/>
    <property type="gene ID" value="PSAMB.scaffold11730size3163.g34359"/>
</dbReference>
<dbReference type="GO" id="GO:0006974">
    <property type="term" value="P:DNA damage response"/>
    <property type="evidence" value="ECO:0007669"/>
    <property type="project" value="TreeGrafter"/>
</dbReference>
<sequence>MPNKAEKRKLEPQPAPVEAEAQKQPERVAEYKRILIANCQDDLKRKAISRAIERVDHFSLNLISSDFVNAATHIVAVSLSPTEKIFGAIAAGIWLLRIDWVTQSWRHNRVWQPEDRFSFDSDPTTIRDDAKSLVAAWRRNFERRRRNEPKVFAVDSFKAVAVLSADSPVHRRIVESARRILFAGGAHCKRGVTAANVSHPAVHSSLSLVLVVDNENEAPLLKPSVVQTLLSAGIPVLSCDEIKTIIIHDAPRHLRTLLNLSIDYWSNRFNTVHGKAAYPLFCHKFEPPSQKGATTMSAAPHVIDLIDTSISPEKSSTHYNYNDMIDLASS</sequence>
<feature type="compositionally biased region" description="Basic and acidic residues" evidence="1">
    <location>
        <begin position="1"/>
        <end position="11"/>
    </location>
</feature>
<keyword evidence="2" id="KW-1185">Reference proteome</keyword>
<dbReference type="PANTHER" id="PTHR46677">
    <property type="entry name" value="SMC5-SMC6 COMPLEX LOCALIZATION FACTOR PROTEIN 1"/>
    <property type="match status" value="1"/>
</dbReference>
<feature type="region of interest" description="Disordered" evidence="1">
    <location>
        <begin position="1"/>
        <end position="24"/>
    </location>
</feature>
<evidence type="ECO:0000313" key="3">
    <source>
        <dbReference type="WBParaSite" id="PSAMB.scaffold11730size3163.g34359.t1"/>
    </source>
</evidence>
<dbReference type="InterPro" id="IPR042479">
    <property type="entry name" value="Slf1"/>
</dbReference>
<dbReference type="InterPro" id="IPR036420">
    <property type="entry name" value="BRCT_dom_sf"/>
</dbReference>
<dbReference type="GO" id="GO:0035861">
    <property type="term" value="C:site of double-strand break"/>
    <property type="evidence" value="ECO:0007669"/>
    <property type="project" value="TreeGrafter"/>
</dbReference>
<dbReference type="Gene3D" id="3.40.50.10190">
    <property type="entry name" value="BRCT domain"/>
    <property type="match status" value="1"/>
</dbReference>
<reference evidence="3" key="1">
    <citation type="submission" date="2022-11" db="UniProtKB">
        <authorList>
            <consortium name="WormBaseParasite"/>
        </authorList>
    </citation>
    <scope>IDENTIFICATION</scope>
</reference>
<evidence type="ECO:0000256" key="1">
    <source>
        <dbReference type="SAM" id="MobiDB-lite"/>
    </source>
</evidence>
<dbReference type="GO" id="GO:1990166">
    <property type="term" value="P:protein localization to site of double-strand break"/>
    <property type="evidence" value="ECO:0007669"/>
    <property type="project" value="TreeGrafter"/>
</dbReference>